<gene>
    <name evidence="4" type="ORF">HXK00_04405</name>
</gene>
<feature type="compositionally biased region" description="Basic and acidic residues" evidence="2">
    <location>
        <begin position="76"/>
        <end position="93"/>
    </location>
</feature>
<sequence>MSIEVGQKITGKVTGITHFGAFISLPDNKTGLVHISEVSDGYVKEISSVLTVGQEVAVKVLSIADDGKISLSIRQASDRPAEAPARPKRERQEGAAPHNQRAPRFKSRQDEGGNRPNFNNAGNNNSRKLDDFDQLMSNFLKDSEDRLSSLRRNTEGKRGGRGGRRS</sequence>
<dbReference type="InterPro" id="IPR003029">
    <property type="entry name" value="S1_domain"/>
</dbReference>
<evidence type="ECO:0000259" key="3">
    <source>
        <dbReference type="PROSITE" id="PS50126"/>
    </source>
</evidence>
<dbReference type="InterPro" id="IPR050437">
    <property type="entry name" value="Ribos_protein_bS1-like"/>
</dbReference>
<dbReference type="NCBIfam" id="NF006363">
    <property type="entry name" value="PRK08582.1"/>
    <property type="match status" value="1"/>
</dbReference>
<evidence type="ECO:0000256" key="2">
    <source>
        <dbReference type="SAM" id="MobiDB-lite"/>
    </source>
</evidence>
<name>A0A929MPA6_ABIDE</name>
<dbReference type="PROSITE" id="PS50126">
    <property type="entry name" value="S1"/>
    <property type="match status" value="1"/>
</dbReference>
<reference evidence="4" key="1">
    <citation type="submission" date="2020-04" db="EMBL/GenBank/DDBJ databases">
        <title>Deep metagenomics examines the oral microbiome during advanced dental caries in children, revealing novel taxa and co-occurrences with host molecules.</title>
        <authorList>
            <person name="Baker J.L."/>
            <person name="Morton J.T."/>
            <person name="Dinis M."/>
            <person name="Alvarez R."/>
            <person name="Tran N.C."/>
            <person name="Knight R."/>
            <person name="Edlund A."/>
        </authorList>
    </citation>
    <scope>NUCLEOTIDE SEQUENCE</scope>
    <source>
        <strain evidence="4">JCVI_23_bin.16</strain>
    </source>
</reference>
<dbReference type="GO" id="GO:0003729">
    <property type="term" value="F:mRNA binding"/>
    <property type="evidence" value="ECO:0007669"/>
    <property type="project" value="TreeGrafter"/>
</dbReference>
<dbReference type="GO" id="GO:0006412">
    <property type="term" value="P:translation"/>
    <property type="evidence" value="ECO:0007669"/>
    <property type="project" value="TreeGrafter"/>
</dbReference>
<dbReference type="InterPro" id="IPR012340">
    <property type="entry name" value="NA-bd_OB-fold"/>
</dbReference>
<dbReference type="Proteomes" id="UP000757900">
    <property type="component" value="Unassembled WGS sequence"/>
</dbReference>
<dbReference type="Pfam" id="PF00575">
    <property type="entry name" value="S1"/>
    <property type="match status" value="1"/>
</dbReference>
<comment type="caution">
    <text evidence="4">The sequence shown here is derived from an EMBL/GenBank/DDBJ whole genome shotgun (WGS) entry which is preliminary data.</text>
</comment>
<evidence type="ECO:0000313" key="4">
    <source>
        <dbReference type="EMBL" id="MBF0934872.1"/>
    </source>
</evidence>
<feature type="compositionally biased region" description="Low complexity" evidence="2">
    <location>
        <begin position="114"/>
        <end position="125"/>
    </location>
</feature>
<organism evidence="4 5">
    <name type="scientific">Abiotrophia defectiva</name>
    <name type="common">Streptococcus defectivus</name>
    <dbReference type="NCBI Taxonomy" id="46125"/>
    <lineage>
        <taxon>Bacteria</taxon>
        <taxon>Bacillati</taxon>
        <taxon>Bacillota</taxon>
        <taxon>Bacilli</taxon>
        <taxon>Lactobacillales</taxon>
        <taxon>Aerococcaceae</taxon>
        <taxon>Abiotrophia</taxon>
    </lineage>
</organism>
<dbReference type="SMART" id="SM00316">
    <property type="entry name" value="S1"/>
    <property type="match status" value="1"/>
</dbReference>
<evidence type="ECO:0000313" key="5">
    <source>
        <dbReference type="Proteomes" id="UP000757900"/>
    </source>
</evidence>
<feature type="region of interest" description="Disordered" evidence="2">
    <location>
        <begin position="74"/>
        <end position="166"/>
    </location>
</feature>
<feature type="compositionally biased region" description="Basic and acidic residues" evidence="2">
    <location>
        <begin position="141"/>
        <end position="158"/>
    </location>
</feature>
<dbReference type="PANTHER" id="PTHR10724">
    <property type="entry name" value="30S RIBOSOMAL PROTEIN S1"/>
    <property type="match status" value="1"/>
</dbReference>
<proteinExistence type="predicted"/>
<dbReference type="SUPFAM" id="SSF50249">
    <property type="entry name" value="Nucleic acid-binding proteins"/>
    <property type="match status" value="1"/>
</dbReference>
<protein>
    <submittedName>
        <fullName evidence="4">RNA-binding protein S1</fullName>
    </submittedName>
</protein>
<comment type="function">
    <text evidence="1">Binds mRNA; thus facilitating recognition of the initiation point. It is needed to translate mRNA with a short Shine-Dalgarno (SD) purine-rich sequence.</text>
</comment>
<dbReference type="EMBL" id="JABZFV010000081">
    <property type="protein sequence ID" value="MBF0934872.1"/>
    <property type="molecule type" value="Genomic_DNA"/>
</dbReference>
<dbReference type="FunFam" id="2.40.50.140:FF:000103">
    <property type="entry name" value="protein RRP5 homolog"/>
    <property type="match status" value="1"/>
</dbReference>
<evidence type="ECO:0000256" key="1">
    <source>
        <dbReference type="ARBA" id="ARBA00025604"/>
    </source>
</evidence>
<dbReference type="Gene3D" id="2.40.50.140">
    <property type="entry name" value="Nucleic acid-binding proteins"/>
    <property type="match status" value="1"/>
</dbReference>
<feature type="domain" description="S1 motif" evidence="3">
    <location>
        <begin position="6"/>
        <end position="74"/>
    </location>
</feature>
<dbReference type="AlphaFoldDB" id="A0A929MPA6"/>
<accession>A0A929MPA6</accession>
<dbReference type="GO" id="GO:0003735">
    <property type="term" value="F:structural constituent of ribosome"/>
    <property type="evidence" value="ECO:0007669"/>
    <property type="project" value="TreeGrafter"/>
</dbReference>